<dbReference type="PANTHER" id="PTHR38011:SF11">
    <property type="entry name" value="2,5-DIAMINO-6-RIBOSYLAMINO-4(3H)-PYRIMIDINONE 5'-PHOSPHATE REDUCTASE"/>
    <property type="match status" value="1"/>
</dbReference>
<dbReference type="Pfam" id="PF01872">
    <property type="entry name" value="RibD_C"/>
    <property type="match status" value="1"/>
</dbReference>
<feature type="domain" description="Bacterial bifunctional deaminase-reductase C-terminal" evidence="1">
    <location>
        <begin position="2"/>
        <end position="184"/>
    </location>
</feature>
<dbReference type="AlphaFoldDB" id="A0A1H7V2H4"/>
<name>A0A1H7V2H4_9BACT</name>
<accession>A0A1H7V2H4</accession>
<dbReference type="InterPro" id="IPR050765">
    <property type="entry name" value="Riboflavin_Biosynth_HTPR"/>
</dbReference>
<dbReference type="GO" id="GO:0008703">
    <property type="term" value="F:5-amino-6-(5-phosphoribosylamino)uracil reductase activity"/>
    <property type="evidence" value="ECO:0007669"/>
    <property type="project" value="InterPro"/>
</dbReference>
<dbReference type="SUPFAM" id="SSF53597">
    <property type="entry name" value="Dihydrofolate reductase-like"/>
    <property type="match status" value="1"/>
</dbReference>
<dbReference type="GO" id="GO:0009231">
    <property type="term" value="P:riboflavin biosynthetic process"/>
    <property type="evidence" value="ECO:0007669"/>
    <property type="project" value="InterPro"/>
</dbReference>
<keyword evidence="3" id="KW-1185">Reference proteome</keyword>
<protein>
    <submittedName>
        <fullName evidence="2">Dihydrofolate reductase</fullName>
    </submittedName>
</protein>
<sequence>MRKVIVSMNVTLDGFMAGANGTLDWHFPLWNDEMTSHIADQLQTVDTILLGRMSYQVMAQYWPYADCYTMPSPAQMDFASRMNNYTKIVFSRTLRKGSWKNTHIIRSRIKEQILEMKQQPGRDMIIFGSGSIVQTFTRLGLVDEYRLWVHPVILQNGMPLFRDKRPNAQLQLLKTKAFSTGVVVLYYQAMAQKTANNLYIAG</sequence>
<evidence type="ECO:0000313" key="3">
    <source>
        <dbReference type="Proteomes" id="UP000198984"/>
    </source>
</evidence>
<reference evidence="2 3" key="1">
    <citation type="submission" date="2016-10" db="EMBL/GenBank/DDBJ databases">
        <authorList>
            <person name="de Groot N.N."/>
        </authorList>
    </citation>
    <scope>NUCLEOTIDE SEQUENCE [LARGE SCALE GENOMIC DNA]</scope>
    <source>
        <strain evidence="2 3">DSM 21039</strain>
    </source>
</reference>
<dbReference type="RefSeq" id="WP_089912543.1">
    <property type="nucleotide sequence ID" value="NZ_FOBB01000003.1"/>
</dbReference>
<organism evidence="2 3">
    <name type="scientific">Chitinophaga rupis</name>
    <dbReference type="NCBI Taxonomy" id="573321"/>
    <lineage>
        <taxon>Bacteria</taxon>
        <taxon>Pseudomonadati</taxon>
        <taxon>Bacteroidota</taxon>
        <taxon>Chitinophagia</taxon>
        <taxon>Chitinophagales</taxon>
        <taxon>Chitinophagaceae</taxon>
        <taxon>Chitinophaga</taxon>
    </lineage>
</organism>
<dbReference type="InterPro" id="IPR024072">
    <property type="entry name" value="DHFR-like_dom_sf"/>
</dbReference>
<gene>
    <name evidence="2" type="ORF">SAMN04488505_103193</name>
</gene>
<dbReference type="PANTHER" id="PTHR38011">
    <property type="entry name" value="DIHYDROFOLATE REDUCTASE FAMILY PROTEIN (AFU_ORTHOLOGUE AFUA_8G06820)"/>
    <property type="match status" value="1"/>
</dbReference>
<proteinExistence type="predicted"/>
<dbReference type="InterPro" id="IPR002734">
    <property type="entry name" value="RibDG_C"/>
</dbReference>
<dbReference type="Proteomes" id="UP000198984">
    <property type="component" value="Unassembled WGS sequence"/>
</dbReference>
<dbReference type="Gene3D" id="3.40.430.10">
    <property type="entry name" value="Dihydrofolate Reductase, subunit A"/>
    <property type="match status" value="1"/>
</dbReference>
<dbReference type="OrthoDB" id="195113at2"/>
<dbReference type="STRING" id="573321.SAMN04488505_103193"/>
<evidence type="ECO:0000259" key="1">
    <source>
        <dbReference type="Pfam" id="PF01872"/>
    </source>
</evidence>
<evidence type="ECO:0000313" key="2">
    <source>
        <dbReference type="EMBL" id="SEM03412.1"/>
    </source>
</evidence>
<dbReference type="EMBL" id="FOBB01000003">
    <property type="protein sequence ID" value="SEM03412.1"/>
    <property type="molecule type" value="Genomic_DNA"/>
</dbReference>